<feature type="compositionally biased region" description="Basic and acidic residues" evidence="1">
    <location>
        <begin position="144"/>
        <end position="153"/>
    </location>
</feature>
<evidence type="ECO:0000313" key="3">
    <source>
        <dbReference type="Proteomes" id="UP000033140"/>
    </source>
</evidence>
<comment type="caution">
    <text evidence="2">The sequence shown here is derived from an EMBL/GenBank/DDBJ whole genome shotgun (WGS) entry which is preliminary data.</text>
</comment>
<proteinExistence type="predicted"/>
<dbReference type="Proteomes" id="UP000033140">
    <property type="component" value="Unassembled WGS sequence"/>
</dbReference>
<reference evidence="2 3" key="2">
    <citation type="journal article" date="2014" name="J. Gen. Appl. Microbiol.">
        <title>The early diverging ascomycetous budding yeast Saitoella complicata has three histone deacetylases belonging to the Clr6, Hos2, and Rpd3 lineages.</title>
        <authorList>
            <person name="Nishida H."/>
            <person name="Matsumoto T."/>
            <person name="Kondo S."/>
            <person name="Hamamoto M."/>
            <person name="Yoshikawa H."/>
        </authorList>
    </citation>
    <scope>NUCLEOTIDE SEQUENCE [LARGE SCALE GENOMIC DNA]</scope>
    <source>
        <strain evidence="2 3">NRRL Y-17804</strain>
    </source>
</reference>
<feature type="region of interest" description="Disordered" evidence="1">
    <location>
        <begin position="363"/>
        <end position="394"/>
    </location>
</feature>
<protein>
    <submittedName>
        <fullName evidence="2">Uncharacterized protein</fullName>
    </submittedName>
</protein>
<keyword evidence="3" id="KW-1185">Reference proteome</keyword>
<feature type="compositionally biased region" description="Low complexity" evidence="1">
    <location>
        <begin position="366"/>
        <end position="381"/>
    </location>
</feature>
<feature type="region of interest" description="Disordered" evidence="1">
    <location>
        <begin position="76"/>
        <end position="106"/>
    </location>
</feature>
<organism evidence="2 3">
    <name type="scientific">Saitoella complicata (strain BCRC 22490 / CBS 7301 / JCM 7358 / NBRC 10748 / NRRL Y-17804)</name>
    <dbReference type="NCBI Taxonomy" id="698492"/>
    <lineage>
        <taxon>Eukaryota</taxon>
        <taxon>Fungi</taxon>
        <taxon>Dikarya</taxon>
        <taxon>Ascomycota</taxon>
        <taxon>Taphrinomycotina</taxon>
        <taxon>Taphrinomycotina incertae sedis</taxon>
        <taxon>Saitoella</taxon>
    </lineage>
</organism>
<name>A0A0E9NA07_SAICN</name>
<feature type="region of interest" description="Disordered" evidence="1">
    <location>
        <begin position="122"/>
        <end position="160"/>
    </location>
</feature>
<accession>A0A0E9NA07</accession>
<feature type="compositionally biased region" description="Basic and acidic residues" evidence="1">
    <location>
        <begin position="84"/>
        <end position="96"/>
    </location>
</feature>
<evidence type="ECO:0000313" key="2">
    <source>
        <dbReference type="EMBL" id="GAO46628.1"/>
    </source>
</evidence>
<dbReference type="AlphaFoldDB" id="A0A0E9NA07"/>
<reference evidence="2 3" key="3">
    <citation type="journal article" date="2015" name="Genome Announc.">
        <title>Draft Genome Sequence of the Archiascomycetous Yeast Saitoella complicata.</title>
        <authorList>
            <person name="Yamauchi K."/>
            <person name="Kondo S."/>
            <person name="Hamamoto M."/>
            <person name="Takahashi Y."/>
            <person name="Ogura Y."/>
            <person name="Hayashi T."/>
            <person name="Nishida H."/>
        </authorList>
    </citation>
    <scope>NUCLEOTIDE SEQUENCE [LARGE SCALE GENOMIC DNA]</scope>
    <source>
        <strain evidence="2 3">NRRL Y-17804</strain>
    </source>
</reference>
<sequence>MMMSGPWRPIGLSIAPLAQTPSRTYAHFTNGDFGKPPKTLGEKALEDLQNDPLCPEDISASDHALDVGYQIIRGSTKSPMSRLRSTEDFEQSKETVSDLQQHGAGKGKKWAVHITLKIDFRPADSTSSESDGELPNAARTNKGGRKDKGEKKYGNNPTKRMLKDIEKANKNNQFKQWPVRINPFSHTHQRHSSHYITRWAEAMTMPNADVGLTDPPKTPAFIKFNKPTLSQVDIYGPPCPASLPTPATSMTHLTAVGASTRNFPTPNKLPSSPLKAADTNDLPGFMNFVNRLTPSYAGFEPFVVEERLTCNGMVLDDLPNLPPGQEIPGVKLGHLMAMKHHWPAFKHSKKARCKLADELHRMDRGSSSLLSRRPSTTSRMTESCERDRDNARGD</sequence>
<evidence type="ECO:0000256" key="1">
    <source>
        <dbReference type="SAM" id="MobiDB-lite"/>
    </source>
</evidence>
<reference evidence="2 3" key="1">
    <citation type="journal article" date="2011" name="J. Gen. Appl. Microbiol.">
        <title>Draft genome sequencing of the enigmatic yeast Saitoella complicata.</title>
        <authorList>
            <person name="Nishida H."/>
            <person name="Hamamoto M."/>
            <person name="Sugiyama J."/>
        </authorList>
    </citation>
    <scope>NUCLEOTIDE SEQUENCE [LARGE SCALE GENOMIC DNA]</scope>
    <source>
        <strain evidence="2 3">NRRL Y-17804</strain>
    </source>
</reference>
<feature type="compositionally biased region" description="Basic and acidic residues" evidence="1">
    <location>
        <begin position="382"/>
        <end position="394"/>
    </location>
</feature>
<dbReference type="EMBL" id="BACD03000005">
    <property type="protein sequence ID" value="GAO46628.1"/>
    <property type="molecule type" value="Genomic_DNA"/>
</dbReference>
<gene>
    <name evidence="2" type="ORF">G7K_0855-t1</name>
</gene>